<feature type="domain" description="Cyclic nucleotide-binding" evidence="2">
    <location>
        <begin position="1"/>
        <end position="42"/>
    </location>
</feature>
<gene>
    <name evidence="3" type="ORF">PN838_23305</name>
</gene>
<evidence type="ECO:0000313" key="4">
    <source>
        <dbReference type="Proteomes" id="UP001528411"/>
    </source>
</evidence>
<dbReference type="Gene3D" id="2.60.120.10">
    <property type="entry name" value="Jelly Rolls"/>
    <property type="match status" value="1"/>
</dbReference>
<dbReference type="SUPFAM" id="SSF51206">
    <property type="entry name" value="cAMP-binding domain-like"/>
    <property type="match status" value="1"/>
</dbReference>
<dbReference type="PROSITE" id="PS50042">
    <property type="entry name" value="CNMP_BINDING_3"/>
    <property type="match status" value="1"/>
</dbReference>
<evidence type="ECO:0000313" key="3">
    <source>
        <dbReference type="EMBL" id="MDC2891135.1"/>
    </source>
</evidence>
<proteinExistence type="predicted"/>
<accession>A0ABT5FIU9</accession>
<evidence type="ECO:0000259" key="2">
    <source>
        <dbReference type="PROSITE" id="PS50042"/>
    </source>
</evidence>
<dbReference type="RefSeq" id="WP_272182173.1">
    <property type="nucleotide sequence ID" value="NZ_JAQOMS010000002.1"/>
</dbReference>
<comment type="caution">
    <text evidence="3">The sequence shown here is derived from an EMBL/GenBank/DDBJ whole genome shotgun (WGS) entry which is preliminary data.</text>
</comment>
<sequence length="122" mass="13540">MLAYSHFIGEVGFICNEPRSATVKTLTEIIALRITKELFDKLPIKVREGIKSKIISGLVDRVVAQNTKIVDLEEKVLKYETDAAAIEGTDITTENGDNVKGQSKEDATQKGSHRLDIPLKDR</sequence>
<evidence type="ECO:0000256" key="1">
    <source>
        <dbReference type="SAM" id="MobiDB-lite"/>
    </source>
</evidence>
<feature type="region of interest" description="Disordered" evidence="1">
    <location>
        <begin position="90"/>
        <end position="122"/>
    </location>
</feature>
<dbReference type="EMBL" id="JAQOMS010000002">
    <property type="protein sequence ID" value="MDC2891135.1"/>
    <property type="molecule type" value="Genomic_DNA"/>
</dbReference>
<dbReference type="Proteomes" id="UP001528411">
    <property type="component" value="Unassembled WGS sequence"/>
</dbReference>
<dbReference type="InterPro" id="IPR018490">
    <property type="entry name" value="cNMP-bd_dom_sf"/>
</dbReference>
<reference evidence="3 4" key="1">
    <citation type="submission" date="2023-01" db="EMBL/GenBank/DDBJ databases">
        <title>Psychrosphaera sp. nov., isolated from marine algae.</title>
        <authorList>
            <person name="Bayburt H."/>
            <person name="Choi B.J."/>
            <person name="Kim J.M."/>
            <person name="Choi D.G."/>
            <person name="Jeon C.O."/>
        </authorList>
    </citation>
    <scope>NUCLEOTIDE SEQUENCE [LARGE SCALE GENOMIC DNA]</scope>
    <source>
        <strain evidence="3 4">G1-22</strain>
    </source>
</reference>
<dbReference type="InterPro" id="IPR000595">
    <property type="entry name" value="cNMP-bd_dom"/>
</dbReference>
<keyword evidence="4" id="KW-1185">Reference proteome</keyword>
<feature type="compositionally biased region" description="Basic and acidic residues" evidence="1">
    <location>
        <begin position="102"/>
        <end position="122"/>
    </location>
</feature>
<dbReference type="InterPro" id="IPR014710">
    <property type="entry name" value="RmlC-like_jellyroll"/>
</dbReference>
<name>A0ABT5FIU9_9GAMM</name>
<organism evidence="3 4">
    <name type="scientific">Psychrosphaera algicola</name>
    <dbReference type="NCBI Taxonomy" id="3023714"/>
    <lineage>
        <taxon>Bacteria</taxon>
        <taxon>Pseudomonadati</taxon>
        <taxon>Pseudomonadota</taxon>
        <taxon>Gammaproteobacteria</taxon>
        <taxon>Alteromonadales</taxon>
        <taxon>Pseudoalteromonadaceae</taxon>
        <taxon>Psychrosphaera</taxon>
    </lineage>
</organism>
<protein>
    <recommendedName>
        <fullName evidence="2">Cyclic nucleotide-binding domain-containing protein</fullName>
    </recommendedName>
</protein>